<dbReference type="Proteomes" id="UP000198855">
    <property type="component" value="Unassembled WGS sequence"/>
</dbReference>
<dbReference type="AlphaFoldDB" id="A0A1I2AMT9"/>
<evidence type="ECO:0000313" key="2">
    <source>
        <dbReference type="Proteomes" id="UP000198855"/>
    </source>
</evidence>
<protein>
    <submittedName>
        <fullName evidence="1">Uncharacterized protein</fullName>
    </submittedName>
</protein>
<evidence type="ECO:0000313" key="1">
    <source>
        <dbReference type="EMBL" id="SFE45281.1"/>
    </source>
</evidence>
<proteinExistence type="predicted"/>
<keyword evidence="2" id="KW-1185">Reference proteome</keyword>
<dbReference type="EMBL" id="FOMT01000003">
    <property type="protein sequence ID" value="SFE45281.1"/>
    <property type="molecule type" value="Genomic_DNA"/>
</dbReference>
<reference evidence="2" key="1">
    <citation type="submission" date="2016-10" db="EMBL/GenBank/DDBJ databases">
        <authorList>
            <person name="Varghese N."/>
            <person name="Submissions S."/>
        </authorList>
    </citation>
    <scope>NUCLEOTIDE SEQUENCE [LARGE SCALE GENOMIC DNA]</scope>
    <source>
        <strain evidence="2">CGMCC 1.10784</strain>
    </source>
</reference>
<organism evidence="1 2">
    <name type="scientific">Paenibacillus catalpae</name>
    <dbReference type="NCBI Taxonomy" id="1045775"/>
    <lineage>
        <taxon>Bacteria</taxon>
        <taxon>Bacillati</taxon>
        <taxon>Bacillota</taxon>
        <taxon>Bacilli</taxon>
        <taxon>Bacillales</taxon>
        <taxon>Paenibacillaceae</taxon>
        <taxon>Paenibacillus</taxon>
    </lineage>
</organism>
<gene>
    <name evidence="1" type="ORF">SAMN05216378_3168</name>
</gene>
<accession>A0A1I2AMT9</accession>
<sequence length="287" mass="32662">MKIGCLHAHYSNIEYIQAAIGSKAELIHFVDPGLMNRIMVDTSFDLTKAKAKVIEQLEWIAQSGVDVILITCTNYIALLEEIEISIPIIKIDEPFFNELCQITQPQILLFTNPATVEGTMKRLNNAAASRGQQPPDIEARIIEHTFDLIMEGHKTRYTEEVCKYIHNLLQSEPDKKIAVAQLSMVEAAERAAHERGAAIGNPLESLIILFSGEDIYYTGNHLHVGNWDKEHSPHNHEEGIAWERVDGTMDLYYLDPDVEDFRGVYICNVKSNEEADERFRKWVINKK</sequence>
<name>A0A1I2AMT9_9BACL</name>
<dbReference type="STRING" id="1045775.SAMN05216378_3168"/>